<dbReference type="Gene3D" id="3.20.20.70">
    <property type="entry name" value="Aldolase class I"/>
    <property type="match status" value="1"/>
</dbReference>
<dbReference type="PANTHER" id="PTHR32332:SF18">
    <property type="entry name" value="2-NITROPROPANE DIOXYGENASE"/>
    <property type="match status" value="1"/>
</dbReference>
<keyword evidence="4" id="KW-0223">Dioxygenase</keyword>
<keyword evidence="2" id="KW-0288">FMN</keyword>
<sequence>MKSFYIGNLEIKLPVIQGGMGVGVSLSGLASAVANEGGIGVISCAGLGLMYRQPASNYLSDCIWGLKEEIRKAKEKTKGVVGINIMVALTNFADMVRTSIAEKADVIFAGAGLPLDLPSYLKSDSITKLVPIVSSSRAAKIICDKWFANYNYLPDAIVVEGPKAGGHLGFKTSQLEDANYSLEQIVPEVVEVAMSYKEHKNIPVIAAGGIHSGQDMYRFIEMGASGVQMGTIFVTTDECDASLTFKNVFIDSKVEDIKIINSPVGMPGRAIDGVFIRKVESGSEVPKSCPYHCIRTCDYSKSPYCIILALYNAAKGNMDKGYAFAGVNAHLAKKIISVKETIALLKAEFLLAKQTVL</sequence>
<evidence type="ECO:0000313" key="4">
    <source>
        <dbReference type="EMBL" id="PXV65900.1"/>
    </source>
</evidence>
<dbReference type="PANTHER" id="PTHR32332">
    <property type="entry name" value="2-NITROPROPANE DIOXYGENASE"/>
    <property type="match status" value="1"/>
</dbReference>
<dbReference type="InterPro" id="IPR004136">
    <property type="entry name" value="NMO"/>
</dbReference>
<evidence type="ECO:0000256" key="2">
    <source>
        <dbReference type="ARBA" id="ARBA00022643"/>
    </source>
</evidence>
<keyword evidence="5" id="KW-1185">Reference proteome</keyword>
<evidence type="ECO:0000313" key="5">
    <source>
        <dbReference type="Proteomes" id="UP000247973"/>
    </source>
</evidence>
<dbReference type="InterPro" id="IPR013785">
    <property type="entry name" value="Aldolase_TIM"/>
</dbReference>
<dbReference type="Proteomes" id="UP000247973">
    <property type="component" value="Unassembled WGS sequence"/>
</dbReference>
<dbReference type="CDD" id="cd04730">
    <property type="entry name" value="NPD_like"/>
    <property type="match status" value="1"/>
</dbReference>
<name>A0A2V3PT91_9BACT</name>
<dbReference type="EMBL" id="QICL01000006">
    <property type="protein sequence ID" value="PXV65900.1"/>
    <property type="molecule type" value="Genomic_DNA"/>
</dbReference>
<keyword evidence="3" id="KW-0560">Oxidoreductase</keyword>
<dbReference type="Pfam" id="PF03060">
    <property type="entry name" value="NMO"/>
    <property type="match status" value="1"/>
</dbReference>
<comment type="caution">
    <text evidence="4">The sequence shown here is derived from an EMBL/GenBank/DDBJ whole genome shotgun (WGS) entry which is preliminary data.</text>
</comment>
<protein>
    <submittedName>
        <fullName evidence="4">NAD(P)H-dependent flavin oxidoreductase YrpB (Nitropropane dioxygenase family)</fullName>
    </submittedName>
</protein>
<keyword evidence="1" id="KW-0285">Flavoprotein</keyword>
<accession>A0A2V3PT91</accession>
<dbReference type="OrthoDB" id="9778912at2"/>
<dbReference type="AlphaFoldDB" id="A0A2V3PT91"/>
<dbReference type="GO" id="GO:0018580">
    <property type="term" value="F:nitronate monooxygenase activity"/>
    <property type="evidence" value="ECO:0007669"/>
    <property type="project" value="InterPro"/>
</dbReference>
<gene>
    <name evidence="4" type="ORF">CLV62_10673</name>
</gene>
<organism evidence="4 5">
    <name type="scientific">Dysgonomonas alginatilytica</name>
    <dbReference type="NCBI Taxonomy" id="1605892"/>
    <lineage>
        <taxon>Bacteria</taxon>
        <taxon>Pseudomonadati</taxon>
        <taxon>Bacteroidota</taxon>
        <taxon>Bacteroidia</taxon>
        <taxon>Bacteroidales</taxon>
        <taxon>Dysgonomonadaceae</taxon>
        <taxon>Dysgonomonas</taxon>
    </lineage>
</organism>
<evidence type="ECO:0000256" key="3">
    <source>
        <dbReference type="ARBA" id="ARBA00023002"/>
    </source>
</evidence>
<dbReference type="GO" id="GO:0051213">
    <property type="term" value="F:dioxygenase activity"/>
    <property type="evidence" value="ECO:0007669"/>
    <property type="project" value="UniProtKB-KW"/>
</dbReference>
<evidence type="ECO:0000256" key="1">
    <source>
        <dbReference type="ARBA" id="ARBA00022630"/>
    </source>
</evidence>
<reference evidence="4 5" key="1">
    <citation type="submission" date="2018-03" db="EMBL/GenBank/DDBJ databases">
        <title>Genomic Encyclopedia of Archaeal and Bacterial Type Strains, Phase II (KMG-II): from individual species to whole genera.</title>
        <authorList>
            <person name="Goeker M."/>
        </authorList>
    </citation>
    <scope>NUCLEOTIDE SEQUENCE [LARGE SCALE GENOMIC DNA]</scope>
    <source>
        <strain evidence="4 5">DSM 100214</strain>
    </source>
</reference>
<proteinExistence type="predicted"/>
<dbReference type="SUPFAM" id="SSF51412">
    <property type="entry name" value="Inosine monophosphate dehydrogenase (IMPDH)"/>
    <property type="match status" value="1"/>
</dbReference>
<dbReference type="RefSeq" id="WP_110310089.1">
    <property type="nucleotide sequence ID" value="NZ_QICL01000006.1"/>
</dbReference>